<reference evidence="15 16" key="1">
    <citation type="journal article" date="2011" name="Front. Microbiol.">
        <title>Genomic signatures of strain selection and enhancement in Bacillus atrophaeus var. globigii, a historical biowarfare simulant.</title>
        <authorList>
            <person name="Gibbons H.S."/>
            <person name="Broomall S.M."/>
            <person name="McNew L.A."/>
            <person name="Daligault H."/>
            <person name="Chapman C."/>
            <person name="Bruce D."/>
            <person name="Karavis M."/>
            <person name="Krepps M."/>
            <person name="McGregor P.A."/>
            <person name="Hong C."/>
            <person name="Park K.H."/>
            <person name="Akmal A."/>
            <person name="Feldman A."/>
            <person name="Lin J.S."/>
            <person name="Chang W.E."/>
            <person name="Higgs B.W."/>
            <person name="Demirev P."/>
            <person name="Lindquist J."/>
            <person name="Liem A."/>
            <person name="Fochler E."/>
            <person name="Read T.D."/>
            <person name="Tapia R."/>
            <person name="Johnson S."/>
            <person name="Bishop-Lilly K.A."/>
            <person name="Detter C."/>
            <person name="Han C."/>
            <person name="Sozhamannan S."/>
            <person name="Rosenzweig C.N."/>
            <person name="Skowronski E.W."/>
        </authorList>
    </citation>
    <scope>NUCLEOTIDE SEQUENCE [LARGE SCALE GENOMIC DNA]</scope>
    <source>
        <strain evidence="15 16">AIT1</strain>
    </source>
</reference>
<dbReference type="PANTHER" id="PTHR21248:SF22">
    <property type="entry name" value="PHOSPHOLIPASE D"/>
    <property type="match status" value="1"/>
</dbReference>
<keyword evidence="3" id="KW-0444">Lipid biosynthesis</keyword>
<sequence>MAVTLNLSTIGLIIYWLLLTTVFLRVVFKRRSVSSSLAWMLIIVFLPILGVVLYFLFGEVQLGKRRAERAQALRDPFIQNLSSHLLEQKGQKPTSTAAKAVYSIMQEHMGRGSIGYNDLQVFSDPDEIFDAWLADIRCAQKNIRACFYIWHDQGRVAEVAQALIEAAERGVKIEILVDHAGSWSFFMFSKQLAEMRAAGIEFVAALPVSLWRNIFRRIDLRMHRKLLIVDNKVGYSGSMNMADPRFFNSKRKVGPWIDMMMRFEGAAAFGVSKVFSWDWEVETGERRFPVMEREIELLPTTQWMTMVPSGPDLGTDVITQVMLTSIYRAEKCITVATPYFVPSESLLLALCHAAERGVEVIILLPKKCDSKLAGWASKSFYSDILRAGAEIRHFNKGLLHTKALVIDEQIAIVGSVNLDVRSFQLNFELSFALYNENSCGKIIRLLNQYSKDSEPVTYEAWEKRGRLSRLYERLTFFVSPLL</sequence>
<evidence type="ECO:0000256" key="9">
    <source>
        <dbReference type="ARBA" id="ARBA00023136"/>
    </source>
</evidence>
<keyword evidence="4" id="KW-0808">Transferase</keyword>
<proteinExistence type="predicted"/>
<dbReference type="GO" id="GO:0005886">
    <property type="term" value="C:plasma membrane"/>
    <property type="evidence" value="ECO:0007669"/>
    <property type="project" value="UniProtKB-SubCell"/>
</dbReference>
<comment type="subcellular location">
    <subcellularLocation>
        <location evidence="1">Cell membrane</location>
        <topology evidence="1">Multi-pass membrane protein</topology>
    </subcellularLocation>
</comment>
<dbReference type="SMART" id="SM00155">
    <property type="entry name" value="PLDc"/>
    <property type="match status" value="2"/>
</dbReference>
<dbReference type="PROSITE" id="PS50035">
    <property type="entry name" value="PLD"/>
    <property type="match status" value="2"/>
</dbReference>
<dbReference type="Gene3D" id="3.30.870.10">
    <property type="entry name" value="Endonuclease Chain A"/>
    <property type="match status" value="2"/>
</dbReference>
<keyword evidence="10" id="KW-0594">Phospholipid biosynthesis</keyword>
<evidence type="ECO:0000256" key="3">
    <source>
        <dbReference type="ARBA" id="ARBA00022516"/>
    </source>
</evidence>
<dbReference type="PANTHER" id="PTHR21248">
    <property type="entry name" value="CARDIOLIPIN SYNTHASE"/>
    <property type="match status" value="1"/>
</dbReference>
<dbReference type="GO" id="GO:0008808">
    <property type="term" value="F:cardiolipin synthase activity"/>
    <property type="evidence" value="ECO:0007669"/>
    <property type="project" value="UniProtKB-UniRule"/>
</dbReference>
<organism evidence="15 16">
    <name type="scientific">Aliidiomarina taiwanensis</name>
    <dbReference type="NCBI Taxonomy" id="946228"/>
    <lineage>
        <taxon>Bacteria</taxon>
        <taxon>Pseudomonadati</taxon>
        <taxon>Pseudomonadota</taxon>
        <taxon>Gammaproteobacteria</taxon>
        <taxon>Alteromonadales</taxon>
        <taxon>Idiomarinaceae</taxon>
        <taxon>Aliidiomarina</taxon>
    </lineage>
</organism>
<evidence type="ECO:0000256" key="11">
    <source>
        <dbReference type="ARBA" id="ARBA00023264"/>
    </source>
</evidence>
<keyword evidence="8" id="KW-0443">Lipid metabolism</keyword>
<keyword evidence="2" id="KW-1003">Cell membrane</keyword>
<keyword evidence="7 13" id="KW-1133">Transmembrane helix</keyword>
<dbReference type="Pfam" id="PF13396">
    <property type="entry name" value="PLDc_N"/>
    <property type="match status" value="1"/>
</dbReference>
<evidence type="ECO:0000256" key="4">
    <source>
        <dbReference type="ARBA" id="ARBA00022679"/>
    </source>
</evidence>
<keyword evidence="11" id="KW-1208">Phospholipid metabolism</keyword>
<name>A0A432X9R6_9GAMM</name>
<keyword evidence="9 13" id="KW-0472">Membrane</keyword>
<evidence type="ECO:0000256" key="6">
    <source>
        <dbReference type="ARBA" id="ARBA00022737"/>
    </source>
</evidence>
<evidence type="ECO:0000256" key="7">
    <source>
        <dbReference type="ARBA" id="ARBA00022989"/>
    </source>
</evidence>
<evidence type="ECO:0000313" key="16">
    <source>
        <dbReference type="Proteomes" id="UP000286976"/>
    </source>
</evidence>
<evidence type="ECO:0000256" key="2">
    <source>
        <dbReference type="ARBA" id="ARBA00022475"/>
    </source>
</evidence>
<dbReference type="SUPFAM" id="SSF56024">
    <property type="entry name" value="Phospholipase D/nuclease"/>
    <property type="match status" value="2"/>
</dbReference>
<evidence type="ECO:0000256" key="13">
    <source>
        <dbReference type="SAM" id="Phobius"/>
    </source>
</evidence>
<dbReference type="InterPro" id="IPR001736">
    <property type="entry name" value="PLipase_D/transphosphatidylase"/>
</dbReference>
<dbReference type="NCBIfam" id="TIGR04265">
    <property type="entry name" value="bac_cardiolipin"/>
    <property type="match status" value="1"/>
</dbReference>
<dbReference type="InterPro" id="IPR022924">
    <property type="entry name" value="Cardiolipin_synthase"/>
</dbReference>
<comment type="caution">
    <text evidence="15">The sequence shown here is derived from an EMBL/GenBank/DDBJ whole genome shotgun (WGS) entry which is preliminary data.</text>
</comment>
<accession>A0A432X9R6</accession>
<dbReference type="AlphaFoldDB" id="A0A432X9R6"/>
<feature type="transmembrane region" description="Helical" evidence="13">
    <location>
        <begin position="37"/>
        <end position="57"/>
    </location>
</feature>
<dbReference type="Proteomes" id="UP000286976">
    <property type="component" value="Unassembled WGS sequence"/>
</dbReference>
<keyword evidence="16" id="KW-1185">Reference proteome</keyword>
<feature type="domain" description="PLD phosphodiesterase" evidence="14">
    <location>
        <begin position="218"/>
        <end position="245"/>
    </location>
</feature>
<evidence type="ECO:0000256" key="12">
    <source>
        <dbReference type="NCBIfam" id="TIGR04265"/>
    </source>
</evidence>
<evidence type="ECO:0000256" key="8">
    <source>
        <dbReference type="ARBA" id="ARBA00023098"/>
    </source>
</evidence>
<evidence type="ECO:0000256" key="1">
    <source>
        <dbReference type="ARBA" id="ARBA00004651"/>
    </source>
</evidence>
<dbReference type="EMBL" id="PIPQ01000001">
    <property type="protein sequence ID" value="RUO44127.1"/>
    <property type="molecule type" value="Genomic_DNA"/>
</dbReference>
<keyword evidence="5 13" id="KW-0812">Transmembrane</keyword>
<protein>
    <recommendedName>
        <fullName evidence="12">Cardiolipin synthase</fullName>
        <ecNumber evidence="12">2.7.8.-</ecNumber>
    </recommendedName>
</protein>
<dbReference type="GO" id="GO:0032049">
    <property type="term" value="P:cardiolipin biosynthetic process"/>
    <property type="evidence" value="ECO:0007669"/>
    <property type="project" value="UniProtKB-UniRule"/>
</dbReference>
<evidence type="ECO:0000256" key="10">
    <source>
        <dbReference type="ARBA" id="ARBA00023209"/>
    </source>
</evidence>
<keyword evidence="6" id="KW-0677">Repeat</keyword>
<feature type="transmembrane region" description="Helical" evidence="13">
    <location>
        <begin position="6"/>
        <end position="28"/>
    </location>
</feature>
<dbReference type="InterPro" id="IPR027379">
    <property type="entry name" value="CLS_N"/>
</dbReference>
<dbReference type="InterPro" id="IPR025202">
    <property type="entry name" value="PLD-like_dom"/>
</dbReference>
<dbReference type="Pfam" id="PF13091">
    <property type="entry name" value="PLDc_2"/>
    <property type="match status" value="2"/>
</dbReference>
<evidence type="ECO:0000256" key="5">
    <source>
        <dbReference type="ARBA" id="ARBA00022692"/>
    </source>
</evidence>
<dbReference type="EC" id="2.7.8.-" evidence="12"/>
<evidence type="ECO:0000313" key="15">
    <source>
        <dbReference type="EMBL" id="RUO44127.1"/>
    </source>
</evidence>
<evidence type="ECO:0000259" key="14">
    <source>
        <dbReference type="PROSITE" id="PS50035"/>
    </source>
</evidence>
<gene>
    <name evidence="15" type="primary">cls</name>
    <name evidence="15" type="ORF">CWE15_02870</name>
</gene>
<feature type="domain" description="PLD phosphodiesterase" evidence="14">
    <location>
        <begin position="395"/>
        <end position="422"/>
    </location>
</feature>